<dbReference type="SMART" id="SM00382">
    <property type="entry name" value="AAA"/>
    <property type="match status" value="1"/>
</dbReference>
<evidence type="ECO:0000313" key="6">
    <source>
        <dbReference type="Proteomes" id="UP001610861"/>
    </source>
</evidence>
<dbReference type="CDD" id="cd03255">
    <property type="entry name" value="ABC_MJ0796_LolCDE_FtsE"/>
    <property type="match status" value="1"/>
</dbReference>
<dbReference type="Pfam" id="PF00005">
    <property type="entry name" value="ABC_tran"/>
    <property type="match status" value="1"/>
</dbReference>
<evidence type="ECO:0000256" key="3">
    <source>
        <dbReference type="ARBA" id="ARBA00022840"/>
    </source>
</evidence>
<evidence type="ECO:0000313" key="5">
    <source>
        <dbReference type="EMBL" id="MFH8251605.1"/>
    </source>
</evidence>
<keyword evidence="2" id="KW-0547">Nucleotide-binding</keyword>
<keyword evidence="1" id="KW-0813">Transport</keyword>
<sequence>MSVVLRAEGLTRVYPAPAGDVVAVQGVDLEVSEGELVVLKGRSGSGKTTLLTMLGGLDRPTSGRVEVDGRDLSAPGAEELLGTRIASIFQGFGLLPILSAAENVEVPLRIRRVDPAERDERVTAALEAVGLADHRNQRPGELSGGQQQRVGIARALVADPAILLADEPTGQLDAETGVQIMDLIAGIVHERGTAAVVATHDPVMLARADRVLELHDGRLVGHRNG</sequence>
<name>A0ABW7Q9Q9_9MICO</name>
<feature type="domain" description="ABC transporter" evidence="4">
    <location>
        <begin position="5"/>
        <end position="225"/>
    </location>
</feature>
<dbReference type="InterPro" id="IPR003593">
    <property type="entry name" value="AAA+_ATPase"/>
</dbReference>
<dbReference type="PROSITE" id="PS00211">
    <property type="entry name" value="ABC_TRANSPORTER_1"/>
    <property type="match status" value="1"/>
</dbReference>
<dbReference type="PROSITE" id="PS50893">
    <property type="entry name" value="ABC_TRANSPORTER_2"/>
    <property type="match status" value="1"/>
</dbReference>
<dbReference type="InterPro" id="IPR017871">
    <property type="entry name" value="ABC_transporter-like_CS"/>
</dbReference>
<comment type="caution">
    <text evidence="5">The sequence shown here is derived from an EMBL/GenBank/DDBJ whole genome shotgun (WGS) entry which is preliminary data.</text>
</comment>
<dbReference type="Proteomes" id="UP001610861">
    <property type="component" value="Unassembled WGS sequence"/>
</dbReference>
<dbReference type="InterPro" id="IPR017911">
    <property type="entry name" value="MacB-like_ATP-bd"/>
</dbReference>
<proteinExistence type="predicted"/>
<accession>A0ABW7Q9Q9</accession>
<dbReference type="SUPFAM" id="SSF52540">
    <property type="entry name" value="P-loop containing nucleoside triphosphate hydrolases"/>
    <property type="match status" value="1"/>
</dbReference>
<keyword evidence="6" id="KW-1185">Reference proteome</keyword>
<dbReference type="InterPro" id="IPR015854">
    <property type="entry name" value="ABC_transpr_LolD-like"/>
</dbReference>
<protein>
    <submittedName>
        <fullName evidence="5">ABC transporter ATP-binding protein</fullName>
    </submittedName>
</protein>
<evidence type="ECO:0000259" key="4">
    <source>
        <dbReference type="PROSITE" id="PS50893"/>
    </source>
</evidence>
<gene>
    <name evidence="5" type="ORF">ACH3VR_14650</name>
</gene>
<dbReference type="InterPro" id="IPR003439">
    <property type="entry name" value="ABC_transporter-like_ATP-bd"/>
</dbReference>
<dbReference type="RefSeq" id="WP_397557059.1">
    <property type="nucleotide sequence ID" value="NZ_JBIQWL010000005.1"/>
</dbReference>
<evidence type="ECO:0000256" key="1">
    <source>
        <dbReference type="ARBA" id="ARBA00022448"/>
    </source>
</evidence>
<dbReference type="PANTHER" id="PTHR24220:SF685">
    <property type="entry name" value="ABC TRANSPORTER RELATED"/>
    <property type="match status" value="1"/>
</dbReference>
<dbReference type="Gene3D" id="3.40.50.300">
    <property type="entry name" value="P-loop containing nucleotide triphosphate hydrolases"/>
    <property type="match status" value="1"/>
</dbReference>
<keyword evidence="3 5" id="KW-0067">ATP-binding</keyword>
<organism evidence="5 6">
    <name type="scientific">Microbacterium alkaliflavum</name>
    <dbReference type="NCBI Taxonomy" id="3248839"/>
    <lineage>
        <taxon>Bacteria</taxon>
        <taxon>Bacillati</taxon>
        <taxon>Actinomycetota</taxon>
        <taxon>Actinomycetes</taxon>
        <taxon>Micrococcales</taxon>
        <taxon>Microbacteriaceae</taxon>
        <taxon>Microbacterium</taxon>
    </lineage>
</organism>
<reference evidence="5 6" key="1">
    <citation type="submission" date="2024-09" db="EMBL/GenBank/DDBJ databases">
        <authorList>
            <person name="Pan X."/>
        </authorList>
    </citation>
    <scope>NUCLEOTIDE SEQUENCE [LARGE SCALE GENOMIC DNA]</scope>
    <source>
        <strain evidence="5 6">B2969</strain>
    </source>
</reference>
<evidence type="ECO:0000256" key="2">
    <source>
        <dbReference type="ARBA" id="ARBA00022741"/>
    </source>
</evidence>
<dbReference type="PANTHER" id="PTHR24220">
    <property type="entry name" value="IMPORT ATP-BINDING PROTEIN"/>
    <property type="match status" value="1"/>
</dbReference>
<dbReference type="InterPro" id="IPR027417">
    <property type="entry name" value="P-loop_NTPase"/>
</dbReference>
<dbReference type="GO" id="GO:0005524">
    <property type="term" value="F:ATP binding"/>
    <property type="evidence" value="ECO:0007669"/>
    <property type="project" value="UniProtKB-KW"/>
</dbReference>
<dbReference type="EMBL" id="JBIQWL010000005">
    <property type="protein sequence ID" value="MFH8251605.1"/>
    <property type="molecule type" value="Genomic_DNA"/>
</dbReference>